<feature type="binding site" evidence="9">
    <location>
        <position position="228"/>
    </location>
    <ligand>
        <name>Mg(2+)</name>
        <dbReference type="ChEBI" id="CHEBI:18420"/>
        <label>2</label>
    </ligand>
</feature>
<dbReference type="Pfam" id="PF00591">
    <property type="entry name" value="Glycos_transf_3"/>
    <property type="match status" value="1"/>
</dbReference>
<feature type="binding site" evidence="9">
    <location>
        <position position="228"/>
    </location>
    <ligand>
        <name>Mg(2+)</name>
        <dbReference type="ChEBI" id="CHEBI:18420"/>
        <label>1</label>
    </ligand>
</feature>
<evidence type="ECO:0000256" key="8">
    <source>
        <dbReference type="ARBA" id="ARBA00061188"/>
    </source>
</evidence>
<organism evidence="12 13">
    <name type="scientific">Hirschia baltica (strain ATCC 49814 / DSM 5838 / IFAM 1418)</name>
    <dbReference type="NCBI Taxonomy" id="582402"/>
    <lineage>
        <taxon>Bacteria</taxon>
        <taxon>Pseudomonadati</taxon>
        <taxon>Pseudomonadota</taxon>
        <taxon>Alphaproteobacteria</taxon>
        <taxon>Hyphomonadales</taxon>
        <taxon>Hyphomonadaceae</taxon>
        <taxon>Hirschia</taxon>
    </lineage>
</organism>
<dbReference type="HOGENOM" id="CLU_034315_2_1_5"/>
<feature type="domain" description="Glycosyl transferase family 3 N-terminal" evidence="11">
    <location>
        <begin position="11"/>
        <end position="68"/>
    </location>
</feature>
<dbReference type="EC" id="2.4.2.18" evidence="9"/>
<feature type="binding site" evidence="9">
    <location>
        <position position="227"/>
    </location>
    <ligand>
        <name>Mg(2+)</name>
        <dbReference type="ChEBI" id="CHEBI:18420"/>
        <label>2</label>
    </ligand>
</feature>
<sequence length="340" mass="36655">MSEVVKLTVSQLVDRQAPSQDLIKQSFDEILSGNVDPILISAFLVGLRIKGESVDDIHAAASVMREHSTKVRAPDDVVDTCGTGGLPFKTLNTSTASAIVTAGAGGRVAKHGNRSTPPKTGSADVLETLGVRLDISPEQFDECLKHARVGFMFARQHHTAMRHVAPVRQALSTRTIFNVLGPLTNPANAKYQVLGVFSKEWLNPLAQVLQRLGTKKAWIVHGEDGLDEISITGTTHAIEITPTTITPFSIHPDDVGLKISSFEELKGGNSLENADAIRRLLEGEKFAFRNVVAMNAGAALYVSQKANTHKEGVEMALESIDSGRALDTLKALIKYSNKDS</sequence>
<dbReference type="AlphaFoldDB" id="C6XJU1"/>
<dbReference type="InterPro" id="IPR005940">
    <property type="entry name" value="Anthranilate_Pribosyl_Tfrase"/>
</dbReference>
<feature type="binding site" evidence="9">
    <location>
        <position position="82"/>
    </location>
    <ligand>
        <name>anthranilate</name>
        <dbReference type="ChEBI" id="CHEBI:16567"/>
        <label>1</label>
    </ligand>
</feature>
<proteinExistence type="inferred from homology"/>
<comment type="cofactor">
    <cofactor evidence="9">
        <name>Mg(2+)</name>
        <dbReference type="ChEBI" id="CHEBI:18420"/>
    </cofactor>
    <text evidence="9">Binds 2 magnesium ions per monomer.</text>
</comment>
<dbReference type="InterPro" id="IPR000312">
    <property type="entry name" value="Glycosyl_Trfase_fam3"/>
</dbReference>
<dbReference type="UniPathway" id="UPA00035">
    <property type="reaction ID" value="UER00041"/>
</dbReference>
<comment type="function">
    <text evidence="9">Catalyzes the transfer of the phosphoribosyl group of 5-phosphorylribose-1-pyrophosphate (PRPP) to anthranilate to yield N-(5'-phosphoribosyl)-anthranilate (PRA).</text>
</comment>
<feature type="domain" description="Glycosyl transferase family 3" evidence="10">
    <location>
        <begin position="76"/>
        <end position="326"/>
    </location>
</feature>
<dbReference type="EMBL" id="CP001678">
    <property type="protein sequence ID" value="ACT59386.1"/>
    <property type="molecule type" value="Genomic_DNA"/>
</dbReference>
<comment type="similarity">
    <text evidence="9">Belongs to the anthranilate phosphoribosyltransferase family.</text>
</comment>
<feature type="binding site" evidence="9">
    <location>
        <begin position="92"/>
        <end position="95"/>
    </location>
    <ligand>
        <name>5-phospho-alpha-D-ribose 1-diphosphate</name>
        <dbReference type="ChEBI" id="CHEBI:58017"/>
    </ligand>
</feature>
<dbReference type="InterPro" id="IPR036320">
    <property type="entry name" value="Glycosyl_Trfase_fam3_N_dom_sf"/>
</dbReference>
<evidence type="ECO:0000256" key="9">
    <source>
        <dbReference type="HAMAP-Rule" id="MF_00211"/>
    </source>
</evidence>
<dbReference type="SUPFAM" id="SSF47648">
    <property type="entry name" value="Nucleoside phosphorylase/phosphoribosyltransferase N-terminal domain"/>
    <property type="match status" value="1"/>
</dbReference>
<dbReference type="GO" id="GO:0005829">
    <property type="term" value="C:cytosol"/>
    <property type="evidence" value="ECO:0007669"/>
    <property type="project" value="TreeGrafter"/>
</dbReference>
<keyword evidence="13" id="KW-1185">Reference proteome</keyword>
<evidence type="ECO:0000256" key="5">
    <source>
        <dbReference type="ARBA" id="ARBA00022822"/>
    </source>
</evidence>
<protein>
    <recommendedName>
        <fullName evidence="9">Anthranilate phosphoribosyltransferase</fullName>
        <ecNumber evidence="9">2.4.2.18</ecNumber>
    </recommendedName>
</protein>
<dbReference type="GO" id="GO:0000287">
    <property type="term" value="F:magnesium ion binding"/>
    <property type="evidence" value="ECO:0007669"/>
    <property type="project" value="UniProtKB-UniRule"/>
</dbReference>
<evidence type="ECO:0000313" key="13">
    <source>
        <dbReference type="Proteomes" id="UP000002745"/>
    </source>
</evidence>
<dbReference type="RefSeq" id="WP_015827536.1">
    <property type="nucleotide sequence ID" value="NC_012982.1"/>
</dbReference>
<dbReference type="STRING" id="582402.Hbal_1698"/>
<feature type="binding site" evidence="9">
    <location>
        <position position="94"/>
    </location>
    <ligand>
        <name>Mg(2+)</name>
        <dbReference type="ChEBI" id="CHEBI:18420"/>
        <label>1</label>
    </ligand>
</feature>
<dbReference type="eggNOG" id="COG0547">
    <property type="taxonomic scope" value="Bacteria"/>
</dbReference>
<accession>C6XJU1</accession>
<evidence type="ECO:0000313" key="12">
    <source>
        <dbReference type="EMBL" id="ACT59386.1"/>
    </source>
</evidence>
<evidence type="ECO:0000259" key="10">
    <source>
        <dbReference type="Pfam" id="PF00591"/>
    </source>
</evidence>
<reference evidence="13" key="1">
    <citation type="journal article" date="2011" name="J. Bacteriol.">
        <title>Genome sequences of eight morphologically diverse alphaproteobacteria.</title>
        <authorList>
            <consortium name="US DOE Joint Genome Institute"/>
            <person name="Brown P.J."/>
            <person name="Kysela D.T."/>
            <person name="Buechlein A."/>
            <person name="Hemmerich C."/>
            <person name="Brun Y.V."/>
        </authorList>
    </citation>
    <scope>NUCLEOTIDE SEQUENCE [LARGE SCALE GENOMIC DNA]</scope>
    <source>
        <strain evidence="13">ATCC 49814 / DSM 5838 / IFAM 1418</strain>
    </source>
</reference>
<keyword evidence="5 9" id="KW-0822">Tryptophan biosynthesis</keyword>
<keyword evidence="6 9" id="KW-0057">Aromatic amino acid biosynthesis</keyword>
<dbReference type="InterPro" id="IPR035902">
    <property type="entry name" value="Nuc_phospho_transferase"/>
</dbReference>
<dbReference type="GO" id="GO:0004048">
    <property type="term" value="F:anthranilate phosphoribosyltransferase activity"/>
    <property type="evidence" value="ECO:0007669"/>
    <property type="project" value="UniProtKB-UniRule"/>
</dbReference>
<evidence type="ECO:0000259" key="11">
    <source>
        <dbReference type="Pfam" id="PF02885"/>
    </source>
</evidence>
<keyword evidence="9" id="KW-0460">Magnesium</keyword>
<evidence type="ECO:0000256" key="3">
    <source>
        <dbReference type="ARBA" id="ARBA00022676"/>
    </source>
</evidence>
<dbReference type="KEGG" id="hba:Hbal_1698"/>
<feature type="binding site" evidence="9">
    <location>
        <position position="90"/>
    </location>
    <ligand>
        <name>5-phospho-alpha-D-ribose 1-diphosphate</name>
        <dbReference type="ChEBI" id="CHEBI:58017"/>
    </ligand>
</feature>
<feature type="binding site" evidence="9">
    <location>
        <position position="122"/>
    </location>
    <ligand>
        <name>5-phospho-alpha-D-ribose 1-diphosphate</name>
        <dbReference type="ChEBI" id="CHEBI:58017"/>
    </ligand>
</feature>
<keyword evidence="3 9" id="KW-0328">Glycosyltransferase</keyword>
<dbReference type="PANTHER" id="PTHR43285:SF2">
    <property type="entry name" value="ANTHRANILATE PHOSPHORIBOSYLTRANSFERASE"/>
    <property type="match status" value="1"/>
</dbReference>
<evidence type="ECO:0000256" key="6">
    <source>
        <dbReference type="ARBA" id="ARBA00023141"/>
    </source>
</evidence>
<dbReference type="InterPro" id="IPR017459">
    <property type="entry name" value="Glycosyl_Trfase_fam3_N_dom"/>
</dbReference>
<evidence type="ECO:0000256" key="2">
    <source>
        <dbReference type="ARBA" id="ARBA00022605"/>
    </source>
</evidence>
<evidence type="ECO:0000256" key="7">
    <source>
        <dbReference type="ARBA" id="ARBA00052328"/>
    </source>
</evidence>
<dbReference type="HAMAP" id="MF_00211">
    <property type="entry name" value="TrpD"/>
    <property type="match status" value="1"/>
</dbReference>
<gene>
    <name evidence="9" type="primary">trpD</name>
    <name evidence="12" type="ordered locus">Hbal_1698</name>
</gene>
<dbReference type="PANTHER" id="PTHR43285">
    <property type="entry name" value="ANTHRANILATE PHOSPHORIBOSYLTRANSFERASE"/>
    <property type="match status" value="1"/>
</dbReference>
<dbReference type="Pfam" id="PF02885">
    <property type="entry name" value="Glycos_trans_3N"/>
    <property type="match status" value="1"/>
</dbReference>
<comment type="pathway">
    <text evidence="1 9">Amino-acid biosynthesis; L-tryptophan biosynthesis; L-tryptophan from chorismate: step 2/5.</text>
</comment>
<evidence type="ECO:0000256" key="4">
    <source>
        <dbReference type="ARBA" id="ARBA00022679"/>
    </source>
</evidence>
<evidence type="ECO:0000256" key="1">
    <source>
        <dbReference type="ARBA" id="ARBA00004907"/>
    </source>
</evidence>
<comment type="subunit">
    <text evidence="9">Homodimer.</text>
</comment>
<feature type="binding site" evidence="9">
    <location>
        <position position="82"/>
    </location>
    <ligand>
        <name>5-phospho-alpha-D-ribose 1-diphosphate</name>
        <dbReference type="ChEBI" id="CHEBI:58017"/>
    </ligand>
</feature>
<comment type="similarity">
    <text evidence="8">In the C-terminal section; belongs to the anthranilate phosphoribosyltransferase family.</text>
</comment>
<dbReference type="Gene3D" id="1.20.970.10">
    <property type="entry name" value="Transferase, Pyrimidine Nucleoside Phosphorylase, Chain C"/>
    <property type="match status" value="1"/>
</dbReference>
<name>C6XJU1_HIRBI</name>
<dbReference type="SUPFAM" id="SSF52418">
    <property type="entry name" value="Nucleoside phosphorylase/phosphoribosyltransferase catalytic domain"/>
    <property type="match status" value="1"/>
</dbReference>
<feature type="binding site" evidence="9">
    <location>
        <position position="168"/>
    </location>
    <ligand>
        <name>anthranilate</name>
        <dbReference type="ChEBI" id="CHEBI:16567"/>
        <label>2</label>
    </ligand>
</feature>
<dbReference type="FunFam" id="3.40.1030.10:FF:000002">
    <property type="entry name" value="Anthranilate phosphoribosyltransferase"/>
    <property type="match status" value="1"/>
</dbReference>
<keyword evidence="9" id="KW-0479">Metal-binding</keyword>
<feature type="binding site" evidence="9">
    <location>
        <position position="113"/>
    </location>
    <ligand>
        <name>anthranilate</name>
        <dbReference type="ChEBI" id="CHEBI:16567"/>
        <label>1</label>
    </ligand>
</feature>
<dbReference type="Proteomes" id="UP000002745">
    <property type="component" value="Chromosome"/>
</dbReference>
<dbReference type="OrthoDB" id="9806430at2"/>
<keyword evidence="2 9" id="KW-0028">Amino-acid biosynthesis</keyword>
<comment type="caution">
    <text evidence="9">Lacks conserved residue(s) required for the propagation of feature annotation.</text>
</comment>
<comment type="catalytic activity">
    <reaction evidence="7 9">
        <text>N-(5-phospho-beta-D-ribosyl)anthranilate + diphosphate = 5-phospho-alpha-D-ribose 1-diphosphate + anthranilate</text>
        <dbReference type="Rhea" id="RHEA:11768"/>
        <dbReference type="ChEBI" id="CHEBI:16567"/>
        <dbReference type="ChEBI" id="CHEBI:18277"/>
        <dbReference type="ChEBI" id="CHEBI:33019"/>
        <dbReference type="ChEBI" id="CHEBI:58017"/>
        <dbReference type="EC" id="2.4.2.18"/>
    </reaction>
</comment>
<dbReference type="Gene3D" id="3.40.1030.10">
    <property type="entry name" value="Nucleoside phosphorylase/phosphoribosyltransferase catalytic domain"/>
    <property type="match status" value="1"/>
</dbReference>
<dbReference type="NCBIfam" id="TIGR01245">
    <property type="entry name" value="trpD"/>
    <property type="match status" value="1"/>
</dbReference>
<dbReference type="GO" id="GO:0000162">
    <property type="term" value="P:L-tryptophan biosynthetic process"/>
    <property type="evidence" value="ECO:0007669"/>
    <property type="project" value="UniProtKB-UniRule"/>
</dbReference>
<keyword evidence="4 9" id="KW-0808">Transferase</keyword>